<dbReference type="EMBL" id="JACHWR010000001">
    <property type="protein sequence ID" value="MBB3041736.1"/>
    <property type="molecule type" value="Genomic_DNA"/>
</dbReference>
<evidence type="ECO:0000256" key="15">
    <source>
        <dbReference type="SAM" id="SignalP"/>
    </source>
</evidence>
<dbReference type="Gene3D" id="3.40.190.10">
    <property type="entry name" value="Periplasmic binding protein-like II"/>
    <property type="match status" value="2"/>
</dbReference>
<name>A0A7W4VTY1_9ACTN</name>
<dbReference type="GO" id="GO:0030973">
    <property type="term" value="F:molybdate ion binding"/>
    <property type="evidence" value="ECO:0007669"/>
    <property type="project" value="TreeGrafter"/>
</dbReference>
<dbReference type="GO" id="GO:0015689">
    <property type="term" value="P:molybdate ion transport"/>
    <property type="evidence" value="ECO:0007669"/>
    <property type="project" value="InterPro"/>
</dbReference>
<feature type="binding site" evidence="14">
    <location>
        <position position="47"/>
    </location>
    <ligand>
        <name>molybdate</name>
        <dbReference type="ChEBI" id="CHEBI:36264"/>
    </ligand>
</feature>
<evidence type="ECO:0000313" key="17">
    <source>
        <dbReference type="Proteomes" id="UP000589626"/>
    </source>
</evidence>
<dbReference type="PANTHER" id="PTHR30632:SF0">
    <property type="entry name" value="SULFATE-BINDING PROTEIN"/>
    <property type="match status" value="1"/>
</dbReference>
<accession>A0A7W4VTY1</accession>
<dbReference type="InterPro" id="IPR005950">
    <property type="entry name" value="ModA"/>
</dbReference>
<comment type="subcellular location">
    <subcellularLocation>
        <location evidence="1">Cell membrane</location>
        <topology evidence="1">Lipid-anchor</topology>
    </subcellularLocation>
</comment>
<dbReference type="Pfam" id="PF13531">
    <property type="entry name" value="SBP_bac_11"/>
    <property type="match status" value="1"/>
</dbReference>
<comment type="function">
    <text evidence="10">Involved in the transport of molybdenum into the cell. Part of the binding-protein-dependent transport system ModABCD.</text>
</comment>
<feature type="binding site" evidence="14">
    <location>
        <position position="196"/>
    </location>
    <ligand>
        <name>molybdate</name>
        <dbReference type="ChEBI" id="CHEBI:36264"/>
    </ligand>
</feature>
<comment type="subunit">
    <text evidence="11">The complex is composed of two ATP-binding proteins (ModC), two transmembrane proteins (ModB) and a solute-binding protein (ModA).</text>
</comment>
<evidence type="ECO:0000256" key="8">
    <source>
        <dbReference type="ARBA" id="ARBA00023136"/>
    </source>
</evidence>
<keyword evidence="5 14" id="KW-0500">Molybdenum</keyword>
<reference evidence="16 17" key="1">
    <citation type="submission" date="2020-08" db="EMBL/GenBank/DDBJ databases">
        <title>Sequencing the genomes of 1000 actinobacteria strains.</title>
        <authorList>
            <person name="Klenk H.-P."/>
        </authorList>
    </citation>
    <scope>NUCLEOTIDE SEQUENCE [LARGE SCALE GENOMIC DNA]</scope>
    <source>
        <strain evidence="16 17">DSM 105498</strain>
    </source>
</reference>
<dbReference type="InterPro" id="IPR050682">
    <property type="entry name" value="ModA/WtpA"/>
</dbReference>
<feature type="chain" id="PRO_5031534046" description="Molybdate-binding protein ModA" evidence="15">
    <location>
        <begin position="26"/>
        <end position="260"/>
    </location>
</feature>
<evidence type="ECO:0000256" key="7">
    <source>
        <dbReference type="ARBA" id="ARBA00022729"/>
    </source>
</evidence>
<feature type="signal peptide" evidence="15">
    <location>
        <begin position="1"/>
        <end position="25"/>
    </location>
</feature>
<keyword evidence="9" id="KW-0826">Tungsten</keyword>
<evidence type="ECO:0000256" key="11">
    <source>
        <dbReference type="ARBA" id="ARBA00062515"/>
    </source>
</evidence>
<keyword evidence="3" id="KW-0813">Transport</keyword>
<evidence type="ECO:0000256" key="5">
    <source>
        <dbReference type="ARBA" id="ARBA00022505"/>
    </source>
</evidence>
<evidence type="ECO:0000256" key="10">
    <source>
        <dbReference type="ARBA" id="ARBA00056002"/>
    </source>
</evidence>
<dbReference type="CDD" id="cd13538">
    <property type="entry name" value="PBP2_ModA_like_1"/>
    <property type="match status" value="1"/>
</dbReference>
<keyword evidence="4" id="KW-1003">Cell membrane</keyword>
<evidence type="ECO:0000256" key="13">
    <source>
        <dbReference type="ARBA" id="ARBA00078141"/>
    </source>
</evidence>
<evidence type="ECO:0000256" key="4">
    <source>
        <dbReference type="ARBA" id="ARBA00022475"/>
    </source>
</evidence>
<protein>
    <recommendedName>
        <fullName evidence="12">Molybdate-binding protein ModA</fullName>
    </recommendedName>
    <alternativeName>
        <fullName evidence="13">Molybdate/tungstate-binding protein ModA</fullName>
    </alternativeName>
</protein>
<proteinExistence type="inferred from homology"/>
<evidence type="ECO:0000256" key="14">
    <source>
        <dbReference type="PIRSR" id="PIRSR004846-1"/>
    </source>
</evidence>
<dbReference type="NCBIfam" id="TIGR01256">
    <property type="entry name" value="modA"/>
    <property type="match status" value="1"/>
</dbReference>
<evidence type="ECO:0000256" key="3">
    <source>
        <dbReference type="ARBA" id="ARBA00022448"/>
    </source>
</evidence>
<evidence type="ECO:0000256" key="9">
    <source>
        <dbReference type="ARBA" id="ARBA00023245"/>
    </source>
</evidence>
<comment type="caution">
    <text evidence="16">The sequence shown here is derived from an EMBL/GenBank/DDBJ whole genome shotgun (WGS) entry which is preliminary data.</text>
</comment>
<keyword evidence="7 15" id="KW-0732">Signal</keyword>
<evidence type="ECO:0000256" key="12">
    <source>
        <dbReference type="ARBA" id="ARBA00073171"/>
    </source>
</evidence>
<comment type="similarity">
    <text evidence="2">Belongs to the bacterial solute-binding protein ModA family.</text>
</comment>
<dbReference type="PIRSF" id="PIRSF004846">
    <property type="entry name" value="ModA"/>
    <property type="match status" value="1"/>
</dbReference>
<dbReference type="Proteomes" id="UP000589626">
    <property type="component" value="Unassembled WGS sequence"/>
</dbReference>
<evidence type="ECO:0000256" key="2">
    <source>
        <dbReference type="ARBA" id="ARBA00009175"/>
    </source>
</evidence>
<keyword evidence="6 14" id="KW-0479">Metal-binding</keyword>
<keyword evidence="17" id="KW-1185">Reference proteome</keyword>
<organism evidence="16 17">
    <name type="scientific">Nocardioides soli</name>
    <dbReference type="NCBI Taxonomy" id="1036020"/>
    <lineage>
        <taxon>Bacteria</taxon>
        <taxon>Bacillati</taxon>
        <taxon>Actinomycetota</taxon>
        <taxon>Actinomycetes</taxon>
        <taxon>Propionibacteriales</taxon>
        <taxon>Nocardioidaceae</taxon>
        <taxon>Nocardioides</taxon>
    </lineage>
</organism>
<dbReference type="FunFam" id="3.40.190.10:FF:000030">
    <property type="entry name" value="Molybdate ABC transporter substrate-binding protein"/>
    <property type="match status" value="1"/>
</dbReference>
<evidence type="ECO:0000256" key="1">
    <source>
        <dbReference type="ARBA" id="ARBA00004193"/>
    </source>
</evidence>
<dbReference type="RefSeq" id="WP_343057772.1">
    <property type="nucleotide sequence ID" value="NZ_JACHWR010000001.1"/>
</dbReference>
<evidence type="ECO:0000313" key="16">
    <source>
        <dbReference type="EMBL" id="MBB3041736.1"/>
    </source>
</evidence>
<gene>
    <name evidence="16" type="ORF">FHU40_001537</name>
</gene>
<dbReference type="SUPFAM" id="SSF53850">
    <property type="entry name" value="Periplasmic binding protein-like II"/>
    <property type="match status" value="1"/>
</dbReference>
<feature type="binding site" evidence="14">
    <location>
        <position position="178"/>
    </location>
    <ligand>
        <name>molybdate</name>
        <dbReference type="ChEBI" id="CHEBI:36264"/>
    </ligand>
</feature>
<dbReference type="PANTHER" id="PTHR30632">
    <property type="entry name" value="MOLYBDATE-BINDING PERIPLASMIC PROTEIN"/>
    <property type="match status" value="1"/>
</dbReference>
<keyword evidence="8" id="KW-0472">Membrane</keyword>
<evidence type="ECO:0000256" key="6">
    <source>
        <dbReference type="ARBA" id="ARBA00022723"/>
    </source>
</evidence>
<dbReference type="AlphaFoldDB" id="A0A7W4VTY1"/>
<sequence>MNKPLRKLVLLPAVLALVLPLAACGGDDDGEAGNGGTTTLTVYAAASLTSTFEQIGDEFEKAHDGVEVEFSFGGSSDLVTQIQEGAEADVFASADTANMDKLVDADLAGEDPRDFATNTLEIATPPDNPAEVASFQDLASKGLQLVVCAPEVPCGAATQTMADNLGVTLKPVSEEQSVTDVLAKVTSGEADAGVVYRTDVTAAGDAVHGVTFPESGDVVNTYPIAPVDGSDESDLAAQFVEFVLGDTGQQILQDAGFGQP</sequence>
<dbReference type="GO" id="GO:0005886">
    <property type="term" value="C:plasma membrane"/>
    <property type="evidence" value="ECO:0007669"/>
    <property type="project" value="UniProtKB-SubCell"/>
</dbReference>
<dbReference type="GO" id="GO:0046872">
    <property type="term" value="F:metal ion binding"/>
    <property type="evidence" value="ECO:0007669"/>
    <property type="project" value="UniProtKB-KW"/>
</dbReference>
<feature type="binding site" evidence="14">
    <location>
        <position position="75"/>
    </location>
    <ligand>
        <name>molybdate</name>
        <dbReference type="ChEBI" id="CHEBI:36264"/>
    </ligand>
</feature>